<gene>
    <name evidence="1" type="ORF">FWK35_00033197</name>
</gene>
<evidence type="ECO:0000313" key="2">
    <source>
        <dbReference type="Proteomes" id="UP000478052"/>
    </source>
</evidence>
<proteinExistence type="predicted"/>
<evidence type="ECO:0000313" key="1">
    <source>
        <dbReference type="EMBL" id="KAF0745536.1"/>
    </source>
</evidence>
<accession>A0A6G0XY79</accession>
<dbReference type="Proteomes" id="UP000478052">
    <property type="component" value="Unassembled WGS sequence"/>
</dbReference>
<dbReference type="OrthoDB" id="6617361at2759"/>
<dbReference type="AlphaFoldDB" id="A0A6G0XY79"/>
<reference evidence="1 2" key="1">
    <citation type="submission" date="2019-08" db="EMBL/GenBank/DDBJ databases">
        <title>Whole genome of Aphis craccivora.</title>
        <authorList>
            <person name="Voronova N.V."/>
            <person name="Shulinski R.S."/>
            <person name="Bandarenka Y.V."/>
            <person name="Zhorov D.G."/>
            <person name="Warner D."/>
        </authorList>
    </citation>
    <scope>NUCLEOTIDE SEQUENCE [LARGE SCALE GENOMIC DNA]</scope>
    <source>
        <strain evidence="1">180601</strain>
        <tissue evidence="1">Whole Body</tissue>
    </source>
</reference>
<dbReference type="EMBL" id="VUJU01007451">
    <property type="protein sequence ID" value="KAF0745536.1"/>
    <property type="molecule type" value="Genomic_DNA"/>
</dbReference>
<sequence length="110" mass="12874">MFLKLFVGLSFLNPNDVDDYFTNKIMAVQPNDDRIHEFCDYILETYVMADSLFPPSVWAEFSNFTMRTTNACESFHSKLNSMFYSPNPSIFQLVDVLKQVQCDIYVKMRS</sequence>
<evidence type="ECO:0008006" key="3">
    <source>
        <dbReference type="Google" id="ProtNLM"/>
    </source>
</evidence>
<name>A0A6G0XY79_APHCR</name>
<organism evidence="1 2">
    <name type="scientific">Aphis craccivora</name>
    <name type="common">Cowpea aphid</name>
    <dbReference type="NCBI Taxonomy" id="307492"/>
    <lineage>
        <taxon>Eukaryota</taxon>
        <taxon>Metazoa</taxon>
        <taxon>Ecdysozoa</taxon>
        <taxon>Arthropoda</taxon>
        <taxon>Hexapoda</taxon>
        <taxon>Insecta</taxon>
        <taxon>Pterygota</taxon>
        <taxon>Neoptera</taxon>
        <taxon>Paraneoptera</taxon>
        <taxon>Hemiptera</taxon>
        <taxon>Sternorrhyncha</taxon>
        <taxon>Aphidomorpha</taxon>
        <taxon>Aphidoidea</taxon>
        <taxon>Aphididae</taxon>
        <taxon>Aphidini</taxon>
        <taxon>Aphis</taxon>
        <taxon>Aphis</taxon>
    </lineage>
</organism>
<comment type="caution">
    <text evidence="1">The sequence shown here is derived from an EMBL/GenBank/DDBJ whole genome shotgun (WGS) entry which is preliminary data.</text>
</comment>
<protein>
    <recommendedName>
        <fullName evidence="3">MULE domain-containing protein</fullName>
    </recommendedName>
</protein>
<keyword evidence="2" id="KW-1185">Reference proteome</keyword>